<evidence type="ECO:0000313" key="1">
    <source>
        <dbReference type="EMBL" id="CAE0412241.1"/>
    </source>
</evidence>
<proteinExistence type="predicted"/>
<dbReference type="EMBL" id="HBIM01011493">
    <property type="protein sequence ID" value="CAE0412241.1"/>
    <property type="molecule type" value="Transcribed_RNA"/>
</dbReference>
<reference evidence="1" key="1">
    <citation type="submission" date="2021-01" db="EMBL/GenBank/DDBJ databases">
        <authorList>
            <person name="Corre E."/>
            <person name="Pelletier E."/>
            <person name="Niang G."/>
            <person name="Scheremetjew M."/>
            <person name="Finn R."/>
            <person name="Kale V."/>
            <person name="Holt S."/>
            <person name="Cochrane G."/>
            <person name="Meng A."/>
            <person name="Brown T."/>
            <person name="Cohen L."/>
        </authorList>
    </citation>
    <scope>NUCLEOTIDE SEQUENCE</scope>
    <source>
        <strain evidence="1">CCMP127</strain>
    </source>
</reference>
<accession>A0A7S3L5F5</accession>
<protein>
    <submittedName>
        <fullName evidence="1">Uncharacterized protein</fullName>
    </submittedName>
</protein>
<organism evidence="1">
    <name type="scientific">Amphora coffeiformis</name>
    <dbReference type="NCBI Taxonomy" id="265554"/>
    <lineage>
        <taxon>Eukaryota</taxon>
        <taxon>Sar</taxon>
        <taxon>Stramenopiles</taxon>
        <taxon>Ochrophyta</taxon>
        <taxon>Bacillariophyta</taxon>
        <taxon>Bacillariophyceae</taxon>
        <taxon>Bacillariophycidae</taxon>
        <taxon>Thalassiophysales</taxon>
        <taxon>Catenulaceae</taxon>
        <taxon>Amphora</taxon>
    </lineage>
</organism>
<dbReference type="AlphaFoldDB" id="A0A7S3L5F5"/>
<gene>
    <name evidence="1" type="ORF">ACOF00016_LOCUS9509</name>
</gene>
<name>A0A7S3L5F5_9STRA</name>
<sequence>MHQPTARDLNNAGVVCMREGHLRISWDFFKGALELHLASEKRRTDPDAALSRASETFILRARNHYQNEFVDPRKRKGRETRTLPLTEIHGEDEYFCHLFLFRDPLEIPNDFPESPTASCCGLVIILNLALLEHLRNPSSLKVISLYRLAASLLSGKLFEAPLEIVIMNNAGVWCHQSGDTSIADQYMGRLAELIKGHPFDSCFASEMKDGIYFNLNWFANPQYKASPAA</sequence>